<dbReference type="EMBL" id="QGGB01000003">
    <property type="protein sequence ID" value="PWN07629.1"/>
    <property type="molecule type" value="Genomic_DNA"/>
</dbReference>
<keyword evidence="4" id="KW-1185">Reference proteome</keyword>
<dbReference type="OrthoDB" id="1521695at2"/>
<organism evidence="3 4">
    <name type="scientific">Rhodohalobacter mucosus</name>
    <dbReference type="NCBI Taxonomy" id="2079485"/>
    <lineage>
        <taxon>Bacteria</taxon>
        <taxon>Pseudomonadati</taxon>
        <taxon>Balneolota</taxon>
        <taxon>Balneolia</taxon>
        <taxon>Balneolales</taxon>
        <taxon>Balneolaceae</taxon>
        <taxon>Rhodohalobacter</taxon>
    </lineage>
</organism>
<sequence>MNFLTKHSNALIRFAGIAVIVLLSLFNTNGAVAQSSTQVTIIGVPPVLSTPFTDDIRNNFENGQYQVILNYSGFSTVPVDFVFDFALSRNGRELIRITSAPIAFTPGSYVFSSFFEEIQFRETADEILSGLDSELTNQLIQTGAIPEGNYTVEITARPFTQQSGIVTVPGRAMFSVRYPTPPILVSVPDGANVTMDTPTFSWTPVVSSIGGTFEYDILLVEVFPEQTPFQALNSNRAHMQETLTGQTVLPYTLEFLPLEEGATYAWRVTARDAFGRIPLQNEGESDIYTFTYRDETSEPIITDLEELESITLVPGFAELVELEGLDVTETGSYYELNGDAVLNLNFNYTDAVRGRISVRNLRIQKGSLDNPIVMGGALSGRGDFISQTLDQNEIEVEVDLVEWVFGENFNVSVSVRTPDGRQFEASQQLALTASGIQGTLNITNEDLFTFSDEYAEFGVNELTISFPEFSISGRGYAKLFGNEEICSVNGFSVENGEIRALLFCEDYGSISLGGNEDIAQLNFDQFSGEIVAGLSGNTLGYDLEITLSAGLKNTTGSYCGVESILGLNENEGLSTISSRYDCSVPEPTISLGFIELEMVEAQMNEISFNPETNEWNFELQTDLKIHVPVFDSWTSAIIEDIRIDNRGVHFETIQLGTGNIPLPQYVDRDLNIALSRFEINQSVFPLFDWDESGPGPWDVEFEGVIEVASDSDYPACLIGKTIEFQGGQVSDMEVFARIVAENLENCRADLGESLSVSINRVSGRIGAQFYPDGSYETLTEVNIDGNLQLSEPFICDTNESGLVDVSSLNIAGGLNGVVENVVPDCEVQIGPLSAIVTDSRIEFSKDDLNPQEAVLLADAEINFLNGSSFEGTFALDLISGEFLSVSFDMDEPFDWYIPTEDEPVMVFRISSASLDENGLNIDGRNELLLENDTTIGTTFDNLQIDLETLQITSGRIIFDESFALAGGIDPVENTVNFKAVEVGSEFTDDPGIYVELGGTIIIDSSGMTVSGDGNAIVNYAGESYGDLTVVEFSDDFSLSLFPFKVGSGRANLLYQGSVFAYLDPDGFHPAPGFFADLLIPDVLPLPSESIAYLELRRDDQLLVNVTENEDGNYVLASIPNEPLSIYVPALNPADPPVLSDITLQNVVISADPTNPQVLEGTIYADVPTDNSLFDLNDRNVPLTVEQVFFGTRMVDGNPLTAFYLLGNLHLFDETVNSSDQTAEFYFQNDGYLRANLSLAQLNQRISLLPDNTVQLRIDQVTGTFQIPEAFSTPVYDFNIAGGLEINSDGISDNGADLSLRITENTFDVTGFSGLDFNEDVGIDFGVFGIDLYSIVSLPVFNYSDENGFEFAISLDLDLTVNPVSGEPFNFPLLGTEIRNDGIHIPPQNINESSIPGLNLPEFNLAGFAFKPIVLQSSETFVFNWDSPDGFNPNISMDFQLKLPEFEGTGFNPPDGFTFRDVSISNDGFLSGSITPFEPLGGVEIDLSPDAPESPTIWVNRIEGVLEKSDDQANPEHLVSITVDGELGDLPGFTVDDPQSCVTNPEFSLNLVESRYFEGSVANIQPCGYLGLGPVKVRASSTNLNLFVSENSQRAEVSGTVIAELPADDGQTDVSVTGSMTLDLMTGKIGDGSLTVNQPFGLNFPYSVSEPLLDFTVNQAVLDSTGLMLQGSGTVGTDEGLSADIQFNDLLFGFEPFSVKSGSANVNTALSFNVGLSPFSLSIRDIDTTPLSDNSIRIDLLSGFEINQAGLSLTGSSTSAIRFGGQDYGPLQVEYSDGFTVSAEGFGVVAGRAEFFDDSGPEPAAEPLAILDQSGFSLGADVLTFLPDRLLLPSENVAYVDIKDDQGNLLVDLSQNESGGGYVVQTNGTPLELVLASVRDSNNDPVAVDIEFDVTTDDAYNITGGSITLQSNVDLESMVNLPLSITSLEYANRGSGMRLYADIKADLPAVLNNADVTASVVISETGLESGIVEVGTYSTSYNPSIIPLYTFSHSGTIDQSMETDIFEASLLGLQLEIGSTSMGISGTLSSSLVIDESAGDMPLFFTSSYTAGEWTFNIDPGSLADELNFGQASLTPDQHNGFGIYSDATQFYFSINGIVSFERILGEPLDISITDLEIGINDLNSNPSLHFDLGGVAGSLQDQTFSLFDGAFSGVINQPTIVLSGRTLGISSSTGTVTFLQTDIDYENLLLDTDGGFQFGSFNTGSIDLIENYISLESLSLVNNNGLQLDADLSVTLPAPVSSSAMSTISIYRDSADQVVVDIGEPQFDLNQQFALGEFGYFQLKKIGADIDPYDWSQSGIYANAVVVQNGKTDPILYFGEDSSFPGNPGIGIYPGQQQPVEFNVTGNVGFSFDVNVLTVAVNFDQVTASESGFEVTFNGTASLNLSGLSGSLGYQGFTVNQEGVSDVGNLSGTGSIDILGIASLSLGQFHYISNPQGEQITLKDTSKKGPDEIDTNSDEVPGKQISVVELLCFGPCPVGVEGSSDNAALELSIGADANSDSGFKAGVQSVFMYETTDGEKLLSIEGFIVNIDEFFTMTASLNYMKDENQNFLLRAAATATFNLGGTTASAMVAGKFASIGGESSYGLFVAVSSSVGIPIVPGVIDLTGAGGGFFYRPDTEDLQMVETALAGFGYNLVSPDALPERDDIQFAVMLYASMGIAGGASNYMIEGSTFLRITNKNFYMDARGTVLQMDGEGIARARVDASFYFGMQRDPFFMMGGVAVNMNIPGAVSGSGTIEFFLKEETPENLWGIIGDIDFSVMGGILEGDGEFLAANMGFLVEVSVGFEVGIPVISVKSQVTGSVWLITDPNFSMPFGAYVVFEASACAFICIEVEAKAAFVVYQPIGFELYAAIKGCVDLWIDKACLSAWASIRDDGISGGIGPGSHNDLISKAKAQRDQFRAKIEEMRNQIQAAKDALNQPPPFQGFDYSDEDVRKAGANIYASTLQERNIIYGRIQDNVERTQFNTIPTQFDNLINNVLLAPRSHQNLNSHELLSPDIAKVNLEQAITVASNLSDQVNPRLATGLETSIEFLNEAENQFDDLMNAMSESPVSNVYRPVPSTNVQAAPSFQVDGTLAANQSQVTEDLKEEIDKLDQQFRESIAAVEQNLAEMHGLLATDFEPAQSDGEKATVIPGVNVLAEQYAHVLNLMEKYYANEANMRWLEWNWARNLRTTVINNSSLIQSGIQTLNSNFNSALYNRNSDYSSYSNQVYSVVQRYHALLRYKDGNMLLRIPPPSQGPQDVRESYTRLLNPNCENTNSLTCITDEAARLNNSFWYDMHEWGLEEYASTASRTVVNEVVPAHNQLKQSLTEAHKNFTQILDQFYTNKASLTAILYNILDNYVSWNQSVNPDGTSEPSDIDAYQLRLAELSDELVPPQITGVTVDPSRPVHSYERFYNTTAIDWNATHPVGIVENSIDVKQFEDDTDISVGINDYLSVGENNSITIYPYKRAHPRSANPSQAEIEFYNTRTINFGVRVRGYAGNTAIRRAIFDVDVGPGGNTTGKGTDVLPVTQLRPDKPTLYLSSFYEKTTSSMLVPISDGSPFGFELQDVDRYWTSDPSSIRMQVLAHDSETGISTYEYAVGSTKGATDIVEWTELQGERNFYAYMPSSEMVGNTRFLNMVEGAPYYVSVRVINGAGAVSDPFESPAAVIYDSTPPTDPGITFVAAPFIMPMYLYGYTTPVDPVLETVPPLNISSDEKESWTDSATPKVNAYWSESTDSESGLMRYEYIITDSVAASIEEFTPYAARETMDLQAEYFGPMLPDYDTEVFIHVRALNNAGMSSEIYSIGPLKARDTTGPNVGRMQAMIGYDRIGMYLTKLPYDPETDLLGIQYAVGTSPGATDIRSWPLNDSVDFEWNLFKSNALYSPILGYKNTPDRHFEIPFNKLPVGPTFYISYRSVNGQGMKSGVRSTGPINLDETPPLAPTLSVRYNGTDDELNINVSGIDDPQSGIEKVEYSIQYPYYWMTLQSWTDMHTHTGIKHGSFSLSRDVSFSNGEIETPTNITVKVRLTNGAGLQRTISKQVSFSDIYYVFKYNNPQYSFPKF</sequence>
<feature type="coiled-coil region" evidence="1">
    <location>
        <begin position="2891"/>
        <end position="2918"/>
    </location>
</feature>
<evidence type="ECO:0000256" key="2">
    <source>
        <dbReference type="SAM" id="SignalP"/>
    </source>
</evidence>
<feature type="signal peptide" evidence="2">
    <location>
        <begin position="1"/>
        <end position="33"/>
    </location>
</feature>
<keyword evidence="1" id="KW-0175">Coiled coil</keyword>
<evidence type="ECO:0000256" key="1">
    <source>
        <dbReference type="SAM" id="Coils"/>
    </source>
</evidence>
<reference evidence="3 4" key="1">
    <citation type="submission" date="2018-05" db="EMBL/GenBank/DDBJ databases">
        <title>Rhodohalobacter halophilus gen. nov., sp. nov., a moderately halophilic member of the family Balneolaceae.</title>
        <authorList>
            <person name="Liu Z.-W."/>
        </authorList>
    </citation>
    <scope>NUCLEOTIDE SEQUENCE [LARGE SCALE GENOMIC DNA]</scope>
    <source>
        <strain evidence="3 4">8A47</strain>
    </source>
</reference>
<dbReference type="InterPro" id="IPR013783">
    <property type="entry name" value="Ig-like_fold"/>
</dbReference>
<evidence type="ECO:0008006" key="5">
    <source>
        <dbReference type="Google" id="ProtNLM"/>
    </source>
</evidence>
<dbReference type="Gene3D" id="2.60.40.10">
    <property type="entry name" value="Immunoglobulins"/>
    <property type="match status" value="1"/>
</dbReference>
<keyword evidence="2" id="KW-0732">Signal</keyword>
<evidence type="ECO:0000313" key="4">
    <source>
        <dbReference type="Proteomes" id="UP000245533"/>
    </source>
</evidence>
<evidence type="ECO:0000313" key="3">
    <source>
        <dbReference type="EMBL" id="PWN07629.1"/>
    </source>
</evidence>
<comment type="caution">
    <text evidence="3">The sequence shown here is derived from an EMBL/GenBank/DDBJ whole genome shotgun (WGS) entry which is preliminary data.</text>
</comment>
<proteinExistence type="predicted"/>
<gene>
    <name evidence="3" type="ORF">DDZ15_05070</name>
</gene>
<dbReference type="RefSeq" id="WP_109645733.1">
    <property type="nucleotide sequence ID" value="NZ_QGGB01000003.1"/>
</dbReference>
<protein>
    <recommendedName>
        <fullName evidence="5">Fibronectin type-III domain-containing protein</fullName>
    </recommendedName>
</protein>
<name>A0A316TW79_9BACT</name>
<feature type="coiled-coil region" evidence="1">
    <location>
        <begin position="3078"/>
        <end position="3105"/>
    </location>
</feature>
<accession>A0A316TW79</accession>
<feature type="chain" id="PRO_5016462847" description="Fibronectin type-III domain-containing protein" evidence="2">
    <location>
        <begin position="34"/>
        <end position="4047"/>
    </location>
</feature>
<dbReference type="Proteomes" id="UP000245533">
    <property type="component" value="Unassembled WGS sequence"/>
</dbReference>